<dbReference type="GO" id="GO:0007283">
    <property type="term" value="P:spermatogenesis"/>
    <property type="evidence" value="ECO:0007669"/>
    <property type="project" value="TreeGrafter"/>
</dbReference>
<dbReference type="InterPro" id="IPR042282">
    <property type="entry name" value="FKBP6/shu"/>
</dbReference>
<evidence type="ECO:0000259" key="6">
    <source>
        <dbReference type="PROSITE" id="PS50059"/>
    </source>
</evidence>
<reference evidence="7 8" key="1">
    <citation type="submission" date="2023-11" db="EMBL/GenBank/DDBJ databases">
        <authorList>
            <person name="Okamura Y."/>
        </authorList>
    </citation>
    <scope>NUCLEOTIDE SEQUENCE [LARGE SCALE GENOMIC DNA]</scope>
</reference>
<keyword evidence="2" id="KW-0677">Repeat</keyword>
<accession>A0AAV1JM03</accession>
<sequence>MEEQSSTLALDDGLDLRQLVTSSSILNINIDYNEFDNELPTQENIKNDQFDTFGKPLQSFAELEQELLPLDKNGYVKKKIIEDGGGLPLDDGCTVSIIYSGYWENEMEPFDSWASNKPLIINLKDNGLLPGLLMAVKSMLVGETAVFLLSHEVAYGELGVPPRIKPRAKCVFYVKLIKSILTPAEGPLDYSEPNSFKRVHNEVRTMYGSGVTFYKLNNYNAAIQIFRKGVNMLHKCRLANEEEELAQQKLLIKLYTNLAICYNGTKQPLKACTSCNELHRLGNLWNSSKVLYQNAKALRMIGQFEEARKKLNRAIKLSPDNKEIKVELELLDETSKTYSMKHLIPTQVNIIDDNFKNEVDNLIKNFKRNLNICKLTLPSGMNQKEIDYIKGTCIRENLFFNKIQDNYLLDKDERGVYEEKDCIKFM</sequence>
<evidence type="ECO:0000256" key="4">
    <source>
        <dbReference type="PROSITE-ProRule" id="PRU00277"/>
    </source>
</evidence>
<comment type="catalytic activity">
    <reaction evidence="4">
        <text>[protein]-peptidylproline (omega=180) = [protein]-peptidylproline (omega=0)</text>
        <dbReference type="Rhea" id="RHEA:16237"/>
        <dbReference type="Rhea" id="RHEA-COMP:10747"/>
        <dbReference type="Rhea" id="RHEA-COMP:10748"/>
        <dbReference type="ChEBI" id="CHEBI:83833"/>
        <dbReference type="ChEBI" id="CHEBI:83834"/>
        <dbReference type="EC" id="5.2.1.8"/>
    </reaction>
</comment>
<dbReference type="InterPro" id="IPR011990">
    <property type="entry name" value="TPR-like_helical_dom_sf"/>
</dbReference>
<keyword evidence="8" id="KW-1185">Reference proteome</keyword>
<dbReference type="Gene3D" id="3.10.50.40">
    <property type="match status" value="1"/>
</dbReference>
<dbReference type="PANTHER" id="PTHR46674:SF1">
    <property type="entry name" value="INACTIVE PEPTIDYL-PROLYL CIS-TRANS ISOMERASE FKBP6"/>
    <property type="match status" value="1"/>
</dbReference>
<keyword evidence="3 5" id="KW-0802">TPR repeat</keyword>
<dbReference type="SUPFAM" id="SSF54534">
    <property type="entry name" value="FKBP-like"/>
    <property type="match status" value="1"/>
</dbReference>
<dbReference type="GO" id="GO:0005737">
    <property type="term" value="C:cytoplasm"/>
    <property type="evidence" value="ECO:0007669"/>
    <property type="project" value="TreeGrafter"/>
</dbReference>
<dbReference type="InterPro" id="IPR001179">
    <property type="entry name" value="PPIase_FKBP_dom"/>
</dbReference>
<evidence type="ECO:0000256" key="2">
    <source>
        <dbReference type="ARBA" id="ARBA00022737"/>
    </source>
</evidence>
<evidence type="ECO:0000256" key="3">
    <source>
        <dbReference type="ARBA" id="ARBA00022803"/>
    </source>
</evidence>
<dbReference type="PANTHER" id="PTHR46674">
    <property type="entry name" value="INACTIVE PEPTIDYL-PROLYL CIS-TRANS ISOMERASE FKBP6"/>
    <property type="match status" value="1"/>
</dbReference>
<dbReference type="Proteomes" id="UP001497472">
    <property type="component" value="Unassembled WGS sequence"/>
</dbReference>
<dbReference type="SMART" id="SM00028">
    <property type="entry name" value="TPR"/>
    <property type="match status" value="3"/>
</dbReference>
<name>A0AAV1JM03_9NEOP</name>
<comment type="caution">
    <text evidence="7">The sequence shown here is derived from an EMBL/GenBank/DDBJ whole genome shotgun (WGS) entry which is preliminary data.</text>
</comment>
<protein>
    <recommendedName>
        <fullName evidence="4">peptidylprolyl isomerase</fullName>
        <ecNumber evidence="4">5.2.1.8</ecNumber>
    </recommendedName>
</protein>
<evidence type="ECO:0000313" key="7">
    <source>
        <dbReference type="EMBL" id="CAK1549690.1"/>
    </source>
</evidence>
<gene>
    <name evidence="7" type="ORF">LNINA_LOCUS8968</name>
</gene>
<evidence type="ECO:0000313" key="8">
    <source>
        <dbReference type="Proteomes" id="UP001497472"/>
    </source>
</evidence>
<dbReference type="Pfam" id="PF00254">
    <property type="entry name" value="FKBP_C"/>
    <property type="match status" value="1"/>
</dbReference>
<feature type="domain" description="PPIase FKBP-type" evidence="6">
    <location>
        <begin position="92"/>
        <end position="180"/>
    </location>
</feature>
<dbReference type="Gene3D" id="1.25.40.10">
    <property type="entry name" value="Tetratricopeptide repeat domain"/>
    <property type="match status" value="1"/>
</dbReference>
<dbReference type="EMBL" id="CAVLEF010000040">
    <property type="protein sequence ID" value="CAK1549690.1"/>
    <property type="molecule type" value="Genomic_DNA"/>
</dbReference>
<dbReference type="PROSITE" id="PS50059">
    <property type="entry name" value="FKBP_PPIASE"/>
    <property type="match status" value="1"/>
</dbReference>
<comment type="similarity">
    <text evidence="1">Belongs to the FKBP6 family.</text>
</comment>
<keyword evidence="4" id="KW-0413">Isomerase</keyword>
<dbReference type="GO" id="GO:0051879">
    <property type="term" value="F:Hsp90 protein binding"/>
    <property type="evidence" value="ECO:0007669"/>
    <property type="project" value="TreeGrafter"/>
</dbReference>
<feature type="repeat" description="TPR" evidence="5">
    <location>
        <begin position="288"/>
        <end position="321"/>
    </location>
</feature>
<keyword evidence="4" id="KW-0697">Rotamase</keyword>
<proteinExistence type="inferred from homology"/>
<dbReference type="AlphaFoldDB" id="A0AAV1JM03"/>
<dbReference type="Pfam" id="PF13181">
    <property type="entry name" value="TPR_8"/>
    <property type="match status" value="1"/>
</dbReference>
<dbReference type="EC" id="5.2.1.8" evidence="4"/>
<dbReference type="SUPFAM" id="SSF48452">
    <property type="entry name" value="TPR-like"/>
    <property type="match status" value="1"/>
</dbReference>
<dbReference type="InterPro" id="IPR013105">
    <property type="entry name" value="TPR_2"/>
</dbReference>
<dbReference type="Pfam" id="PF07719">
    <property type="entry name" value="TPR_2"/>
    <property type="match status" value="1"/>
</dbReference>
<organism evidence="7 8">
    <name type="scientific">Leptosia nina</name>
    <dbReference type="NCBI Taxonomy" id="320188"/>
    <lineage>
        <taxon>Eukaryota</taxon>
        <taxon>Metazoa</taxon>
        <taxon>Ecdysozoa</taxon>
        <taxon>Arthropoda</taxon>
        <taxon>Hexapoda</taxon>
        <taxon>Insecta</taxon>
        <taxon>Pterygota</taxon>
        <taxon>Neoptera</taxon>
        <taxon>Endopterygota</taxon>
        <taxon>Lepidoptera</taxon>
        <taxon>Glossata</taxon>
        <taxon>Ditrysia</taxon>
        <taxon>Papilionoidea</taxon>
        <taxon>Pieridae</taxon>
        <taxon>Pierinae</taxon>
        <taxon>Leptosia</taxon>
    </lineage>
</organism>
<evidence type="ECO:0000256" key="5">
    <source>
        <dbReference type="PROSITE-ProRule" id="PRU00339"/>
    </source>
</evidence>
<evidence type="ECO:0000256" key="1">
    <source>
        <dbReference type="ARBA" id="ARBA00009648"/>
    </source>
</evidence>
<dbReference type="GO" id="GO:0003755">
    <property type="term" value="F:peptidyl-prolyl cis-trans isomerase activity"/>
    <property type="evidence" value="ECO:0007669"/>
    <property type="project" value="UniProtKB-KW"/>
</dbReference>
<dbReference type="InterPro" id="IPR046357">
    <property type="entry name" value="PPIase_dom_sf"/>
</dbReference>
<dbReference type="InterPro" id="IPR019734">
    <property type="entry name" value="TPR_rpt"/>
</dbReference>
<dbReference type="GO" id="GO:0034587">
    <property type="term" value="P:piRNA processing"/>
    <property type="evidence" value="ECO:0007669"/>
    <property type="project" value="TreeGrafter"/>
</dbReference>
<dbReference type="PROSITE" id="PS50005">
    <property type="entry name" value="TPR"/>
    <property type="match status" value="1"/>
</dbReference>